<dbReference type="GO" id="GO:0036376">
    <property type="term" value="P:sodium ion export across plasma membrane"/>
    <property type="evidence" value="ECO:0007669"/>
    <property type="project" value="InterPro"/>
</dbReference>
<protein>
    <submittedName>
        <fullName evidence="7">Oxaloacetate decarboxylase, gamma chain</fullName>
    </submittedName>
</protein>
<evidence type="ECO:0000313" key="8">
    <source>
        <dbReference type="Proteomes" id="UP000194450"/>
    </source>
</evidence>
<dbReference type="GO" id="GO:0005886">
    <property type="term" value="C:plasma membrane"/>
    <property type="evidence" value="ECO:0007669"/>
    <property type="project" value="UniProtKB-SubCell"/>
</dbReference>
<proteinExistence type="predicted"/>
<dbReference type="AlphaFoldDB" id="A0A1Y6F580"/>
<dbReference type="Proteomes" id="UP000194450">
    <property type="component" value="Unassembled WGS sequence"/>
</dbReference>
<gene>
    <name evidence="7" type="ORF">SAMN06297229_1627</name>
</gene>
<sequence>MSELVHEAAVIMAAGIITVFAFLILLIGAVKLIGLWFAGGAGSEAASRKRPSANANTQIAPNKLAAIGAAVRRYRDS</sequence>
<dbReference type="RefSeq" id="WP_086434671.1">
    <property type="nucleotide sequence ID" value="NZ_FXWH01000001.1"/>
</dbReference>
<evidence type="ECO:0000256" key="5">
    <source>
        <dbReference type="ARBA" id="ARBA00023136"/>
    </source>
</evidence>
<name>A0A1Y6F580_9GAMM</name>
<dbReference type="InterPro" id="IPR005899">
    <property type="entry name" value="Na_pump_deCOase"/>
</dbReference>
<dbReference type="OrthoDB" id="6215597at2"/>
<evidence type="ECO:0000256" key="2">
    <source>
        <dbReference type="ARBA" id="ARBA00022475"/>
    </source>
</evidence>
<dbReference type="GO" id="GO:0015081">
    <property type="term" value="F:sodium ion transmembrane transporter activity"/>
    <property type="evidence" value="ECO:0007669"/>
    <property type="project" value="InterPro"/>
</dbReference>
<evidence type="ECO:0000256" key="6">
    <source>
        <dbReference type="SAM" id="Phobius"/>
    </source>
</evidence>
<keyword evidence="8" id="KW-1185">Reference proteome</keyword>
<comment type="subcellular location">
    <subcellularLocation>
        <location evidence="1">Cell membrane</location>
    </subcellularLocation>
</comment>
<accession>A0A1Y6F580</accession>
<organism evidence="7 8">
    <name type="scientific">Pseudidiomarina planktonica</name>
    <dbReference type="NCBI Taxonomy" id="1323738"/>
    <lineage>
        <taxon>Bacteria</taxon>
        <taxon>Pseudomonadati</taxon>
        <taxon>Pseudomonadota</taxon>
        <taxon>Gammaproteobacteria</taxon>
        <taxon>Alteromonadales</taxon>
        <taxon>Idiomarinaceae</taxon>
        <taxon>Pseudidiomarina</taxon>
    </lineage>
</organism>
<keyword evidence="2" id="KW-1003">Cell membrane</keyword>
<keyword evidence="5 6" id="KW-0472">Membrane</keyword>
<keyword evidence="3 6" id="KW-0812">Transmembrane</keyword>
<evidence type="ECO:0000256" key="3">
    <source>
        <dbReference type="ARBA" id="ARBA00022692"/>
    </source>
</evidence>
<evidence type="ECO:0000256" key="1">
    <source>
        <dbReference type="ARBA" id="ARBA00004236"/>
    </source>
</evidence>
<evidence type="ECO:0000313" key="7">
    <source>
        <dbReference type="EMBL" id="SMQ68470.1"/>
    </source>
</evidence>
<feature type="transmembrane region" description="Helical" evidence="6">
    <location>
        <begin position="12"/>
        <end position="39"/>
    </location>
</feature>
<evidence type="ECO:0000256" key="4">
    <source>
        <dbReference type="ARBA" id="ARBA00022989"/>
    </source>
</evidence>
<keyword evidence="4 6" id="KW-1133">Transmembrane helix</keyword>
<reference evidence="8" key="1">
    <citation type="submission" date="2017-04" db="EMBL/GenBank/DDBJ databases">
        <authorList>
            <person name="Varghese N."/>
            <person name="Submissions S."/>
        </authorList>
    </citation>
    <scope>NUCLEOTIDE SEQUENCE [LARGE SCALE GENOMIC DNA]</scope>
</reference>
<dbReference type="Pfam" id="PF04277">
    <property type="entry name" value="OAD_gamma"/>
    <property type="match status" value="1"/>
</dbReference>
<dbReference type="EMBL" id="FXWH01000001">
    <property type="protein sequence ID" value="SMQ68470.1"/>
    <property type="molecule type" value="Genomic_DNA"/>
</dbReference>